<dbReference type="SUPFAM" id="SSF51412">
    <property type="entry name" value="Inosine monophosphate dehydrogenase (IMPDH)"/>
    <property type="match status" value="1"/>
</dbReference>
<evidence type="ECO:0000256" key="1">
    <source>
        <dbReference type="ARBA" id="ARBA00001917"/>
    </source>
</evidence>
<evidence type="ECO:0000256" key="6">
    <source>
        <dbReference type="ARBA" id="ARBA00023002"/>
    </source>
</evidence>
<dbReference type="RefSeq" id="WP_268238800.1">
    <property type="nucleotide sequence ID" value="NZ_BMHL01000002.1"/>
</dbReference>
<comment type="caution">
    <text evidence="10">The sequence shown here is derived from an EMBL/GenBank/DDBJ whole genome shotgun (WGS) entry which is preliminary data.</text>
</comment>
<organism evidence="10 11">
    <name type="scientific">Paraburkholderia caffeinilytica</name>
    <dbReference type="NCBI Taxonomy" id="1761016"/>
    <lineage>
        <taxon>Bacteria</taxon>
        <taxon>Pseudomonadati</taxon>
        <taxon>Pseudomonadota</taxon>
        <taxon>Betaproteobacteria</taxon>
        <taxon>Burkholderiales</taxon>
        <taxon>Burkholderiaceae</taxon>
        <taxon>Paraburkholderia</taxon>
    </lineage>
</organism>
<evidence type="ECO:0000256" key="5">
    <source>
        <dbReference type="ARBA" id="ARBA00022643"/>
    </source>
</evidence>
<gene>
    <name evidence="10" type="ORF">GCM10011400_14720</name>
</gene>
<name>A0ABQ1LW13_9BURK</name>
<comment type="catalytic activity">
    <reaction evidence="9">
        <text>3 propionate 3-nitronate + 3 O2 + H2O = 3 3-oxopropanoate + 2 nitrate + nitrite + H2O2 + 3 H(+)</text>
        <dbReference type="Rhea" id="RHEA:57332"/>
        <dbReference type="ChEBI" id="CHEBI:15377"/>
        <dbReference type="ChEBI" id="CHEBI:15378"/>
        <dbReference type="ChEBI" id="CHEBI:15379"/>
        <dbReference type="ChEBI" id="CHEBI:16240"/>
        <dbReference type="ChEBI" id="CHEBI:16301"/>
        <dbReference type="ChEBI" id="CHEBI:17632"/>
        <dbReference type="ChEBI" id="CHEBI:33190"/>
        <dbReference type="ChEBI" id="CHEBI:136067"/>
    </reaction>
</comment>
<dbReference type="PANTHER" id="PTHR42747">
    <property type="entry name" value="NITRONATE MONOOXYGENASE-RELATED"/>
    <property type="match status" value="1"/>
</dbReference>
<comment type="cofactor">
    <cofactor evidence="1">
        <name>FMN</name>
        <dbReference type="ChEBI" id="CHEBI:58210"/>
    </cofactor>
</comment>
<proteinExistence type="inferred from homology"/>
<evidence type="ECO:0000256" key="7">
    <source>
        <dbReference type="ARBA" id="ARBA00023033"/>
    </source>
</evidence>
<accession>A0ABQ1LW13</accession>
<dbReference type="InterPro" id="IPR004136">
    <property type="entry name" value="NMO"/>
</dbReference>
<dbReference type="Gene3D" id="3.20.20.70">
    <property type="entry name" value="Aldolase class I"/>
    <property type="match status" value="1"/>
</dbReference>
<comment type="similarity">
    <text evidence="2">Belongs to the nitronate monooxygenase family. NMO class I subfamily.</text>
</comment>
<dbReference type="EMBL" id="BMHL01000002">
    <property type="protein sequence ID" value="GGC29059.1"/>
    <property type="molecule type" value="Genomic_DNA"/>
</dbReference>
<sequence length="364" mass="38016">MTTFAEIERLLLRLGVAIPIIQAPMAGTGTMALAAAVSNAGALGSLAVGAMDPKAARQSIRGLRELTSKPFNVNVFAHVPPMPDLDRETRWIKFLAPLFGEVGSTPPARLTEIYRSFVADDAMLEVFLEERPQVVSFHLGLPSRERIAVLREAGIILFATATSVEEAQTIEGAGVDVIVAQGIEAGGHRGVFDPAANSDEALSTLALVSRLARQTSLPIVAAGGIMDGAGIAAALAAGAQAVQLGTAFILTPESAADSAYRAALTDPSAHTELTAAISGRPARCIANRFTEAGRRLDGVAIPDYPIAYDAGRALHAAAKAYGNLQFSAHWAGQGLALSRDMPAAQMVKVLAEELRKAAPTLCPH</sequence>
<keyword evidence="11" id="KW-1185">Reference proteome</keyword>
<keyword evidence="5" id="KW-0288">FMN</keyword>
<evidence type="ECO:0000313" key="11">
    <source>
        <dbReference type="Proteomes" id="UP000602004"/>
    </source>
</evidence>
<keyword evidence="6" id="KW-0560">Oxidoreductase</keyword>
<keyword evidence="3" id="KW-0216">Detoxification</keyword>
<protein>
    <recommendedName>
        <fullName evidence="8">Propionate 3-nitronate monooxygenase</fullName>
    </recommendedName>
</protein>
<keyword evidence="7" id="KW-0503">Monooxygenase</keyword>
<dbReference type="GO" id="GO:0051213">
    <property type="term" value="F:dioxygenase activity"/>
    <property type="evidence" value="ECO:0007669"/>
    <property type="project" value="UniProtKB-KW"/>
</dbReference>
<evidence type="ECO:0000313" key="10">
    <source>
        <dbReference type="EMBL" id="GGC29059.1"/>
    </source>
</evidence>
<dbReference type="Pfam" id="PF03060">
    <property type="entry name" value="NMO"/>
    <property type="match status" value="1"/>
</dbReference>
<keyword evidence="4" id="KW-0285">Flavoprotein</keyword>
<evidence type="ECO:0000256" key="8">
    <source>
        <dbReference type="ARBA" id="ARBA00031155"/>
    </source>
</evidence>
<dbReference type="CDD" id="cd04730">
    <property type="entry name" value="NPD_like"/>
    <property type="match status" value="1"/>
</dbReference>
<evidence type="ECO:0000256" key="9">
    <source>
        <dbReference type="ARBA" id="ARBA00049401"/>
    </source>
</evidence>
<evidence type="ECO:0000256" key="2">
    <source>
        <dbReference type="ARBA" id="ARBA00009881"/>
    </source>
</evidence>
<reference evidence="11" key="1">
    <citation type="journal article" date="2019" name="Int. J. Syst. Evol. Microbiol.">
        <title>The Global Catalogue of Microorganisms (GCM) 10K type strain sequencing project: providing services to taxonomists for standard genome sequencing and annotation.</title>
        <authorList>
            <consortium name="The Broad Institute Genomics Platform"/>
            <consortium name="The Broad Institute Genome Sequencing Center for Infectious Disease"/>
            <person name="Wu L."/>
            <person name="Ma J."/>
        </authorList>
    </citation>
    <scope>NUCLEOTIDE SEQUENCE [LARGE SCALE GENOMIC DNA]</scope>
    <source>
        <strain evidence="11">CGMCC 1.15103</strain>
    </source>
</reference>
<dbReference type="PANTHER" id="PTHR42747:SF3">
    <property type="entry name" value="NITRONATE MONOOXYGENASE-RELATED"/>
    <property type="match status" value="1"/>
</dbReference>
<dbReference type="Proteomes" id="UP000602004">
    <property type="component" value="Unassembled WGS sequence"/>
</dbReference>
<evidence type="ECO:0000256" key="3">
    <source>
        <dbReference type="ARBA" id="ARBA00022575"/>
    </source>
</evidence>
<evidence type="ECO:0000256" key="4">
    <source>
        <dbReference type="ARBA" id="ARBA00022630"/>
    </source>
</evidence>
<dbReference type="InterPro" id="IPR013785">
    <property type="entry name" value="Aldolase_TIM"/>
</dbReference>
<keyword evidence="10" id="KW-0223">Dioxygenase</keyword>